<accession>A0A1B6JMH1</accession>
<dbReference type="PANTHER" id="PTHR12316">
    <property type="entry name" value="NINJURIN-RELATED"/>
    <property type="match status" value="1"/>
</dbReference>
<organism evidence="8">
    <name type="scientific">Homalodisca liturata</name>
    <dbReference type="NCBI Taxonomy" id="320908"/>
    <lineage>
        <taxon>Eukaryota</taxon>
        <taxon>Metazoa</taxon>
        <taxon>Ecdysozoa</taxon>
        <taxon>Arthropoda</taxon>
        <taxon>Hexapoda</taxon>
        <taxon>Insecta</taxon>
        <taxon>Pterygota</taxon>
        <taxon>Neoptera</taxon>
        <taxon>Paraneoptera</taxon>
        <taxon>Hemiptera</taxon>
        <taxon>Auchenorrhyncha</taxon>
        <taxon>Membracoidea</taxon>
        <taxon>Cicadellidae</taxon>
        <taxon>Cicadellinae</taxon>
        <taxon>Proconiini</taxon>
        <taxon>Homalodisca</taxon>
    </lineage>
</organism>
<evidence type="ECO:0000256" key="5">
    <source>
        <dbReference type="ARBA" id="ARBA00022989"/>
    </source>
</evidence>
<protein>
    <submittedName>
        <fullName evidence="8">Uncharacterized protein</fullName>
    </submittedName>
</protein>
<dbReference type="InterPro" id="IPR007007">
    <property type="entry name" value="Ninjurin"/>
</dbReference>
<evidence type="ECO:0000256" key="1">
    <source>
        <dbReference type="ARBA" id="ARBA00004141"/>
    </source>
</evidence>
<dbReference type="GO" id="GO:0007155">
    <property type="term" value="P:cell adhesion"/>
    <property type="evidence" value="ECO:0007669"/>
    <property type="project" value="UniProtKB-KW"/>
</dbReference>
<keyword evidence="6" id="KW-0472">Membrane</keyword>
<name>A0A1B6JMH1_9HEMI</name>
<keyword evidence="4" id="KW-0130">Cell adhesion</keyword>
<evidence type="ECO:0000313" key="8">
    <source>
        <dbReference type="EMBL" id="JAT00429.1"/>
    </source>
</evidence>
<dbReference type="PANTHER" id="PTHR12316:SF20">
    <property type="entry name" value="NINJURIN-A"/>
    <property type="match status" value="1"/>
</dbReference>
<dbReference type="GO" id="GO:0016020">
    <property type="term" value="C:membrane"/>
    <property type="evidence" value="ECO:0007669"/>
    <property type="project" value="UniProtKB-SubCell"/>
</dbReference>
<sequence>MSDSVTLNLLPRNPNFSNNDIRVVNPEETRSSAGAPLALHEDDAILPPERPSAGPEIDDLYPGNKPSDGSEIDKLLPPQSYPKPSDYPGVDDGLIPRREDGVPAPPRPSFPTPEDPIIPTVPGSGKKLPDVNVYQQKKTLAQGMMDLALLTANANQLRYVLDAGSVHTYYYVNLIFILTSIALQRLVCQIDH</sequence>
<evidence type="ECO:0000256" key="2">
    <source>
        <dbReference type="ARBA" id="ARBA00008141"/>
    </source>
</evidence>
<keyword evidence="5" id="KW-1133">Transmembrane helix</keyword>
<proteinExistence type="inferred from homology"/>
<evidence type="ECO:0000256" key="3">
    <source>
        <dbReference type="ARBA" id="ARBA00022692"/>
    </source>
</evidence>
<reference evidence="8" key="1">
    <citation type="submission" date="2015-11" db="EMBL/GenBank/DDBJ databases">
        <title>De novo transcriptome assembly of four potential Pierce s Disease insect vectors from Arizona vineyards.</title>
        <authorList>
            <person name="Tassone E.E."/>
        </authorList>
    </citation>
    <scope>NUCLEOTIDE SEQUENCE</scope>
</reference>
<feature type="compositionally biased region" description="Pro residues" evidence="7">
    <location>
        <begin position="103"/>
        <end position="115"/>
    </location>
</feature>
<evidence type="ECO:0000256" key="6">
    <source>
        <dbReference type="ARBA" id="ARBA00023136"/>
    </source>
</evidence>
<evidence type="ECO:0000256" key="4">
    <source>
        <dbReference type="ARBA" id="ARBA00022889"/>
    </source>
</evidence>
<dbReference type="GO" id="GO:0042246">
    <property type="term" value="P:tissue regeneration"/>
    <property type="evidence" value="ECO:0007669"/>
    <property type="project" value="InterPro"/>
</dbReference>
<dbReference type="Pfam" id="PF04923">
    <property type="entry name" value="Ninjurin"/>
    <property type="match status" value="1"/>
</dbReference>
<dbReference type="EMBL" id="GECU01007278">
    <property type="protein sequence ID" value="JAT00429.1"/>
    <property type="molecule type" value="Transcribed_RNA"/>
</dbReference>
<dbReference type="AlphaFoldDB" id="A0A1B6JMH1"/>
<comment type="subcellular location">
    <subcellularLocation>
        <location evidence="1">Membrane</location>
        <topology evidence="1">Multi-pass membrane protein</topology>
    </subcellularLocation>
</comment>
<comment type="similarity">
    <text evidence="2">Belongs to the ninjurin family.</text>
</comment>
<evidence type="ECO:0000256" key="7">
    <source>
        <dbReference type="SAM" id="MobiDB-lite"/>
    </source>
</evidence>
<gene>
    <name evidence="8" type="ORF">g.26703</name>
</gene>
<keyword evidence="3" id="KW-0812">Transmembrane</keyword>
<feature type="region of interest" description="Disordered" evidence="7">
    <location>
        <begin position="1"/>
        <end position="115"/>
    </location>
</feature>